<dbReference type="Gene3D" id="1.10.10.10">
    <property type="entry name" value="Winged helix-like DNA-binding domain superfamily/Winged helix DNA-binding domain"/>
    <property type="match status" value="1"/>
</dbReference>
<dbReference type="PANTHER" id="PTHR33154">
    <property type="entry name" value="TRANSCRIPTIONAL REGULATOR, ARSR FAMILY"/>
    <property type="match status" value="1"/>
</dbReference>
<keyword evidence="6" id="KW-1185">Reference proteome</keyword>
<dbReference type="InterPro" id="IPR036390">
    <property type="entry name" value="WH_DNA-bd_sf"/>
</dbReference>
<keyword evidence="3" id="KW-0804">Transcription</keyword>
<feature type="domain" description="HTH arsR-type" evidence="4">
    <location>
        <begin position="30"/>
        <end position="125"/>
    </location>
</feature>
<dbReference type="NCBIfam" id="NF033788">
    <property type="entry name" value="HTH_metalloreg"/>
    <property type="match status" value="1"/>
</dbReference>
<dbReference type="InterPro" id="IPR051081">
    <property type="entry name" value="HTH_MetalResp_TranReg"/>
</dbReference>
<organism evidence="5 6">
    <name type="scientific">Lentzea waywayandensis</name>
    <dbReference type="NCBI Taxonomy" id="84724"/>
    <lineage>
        <taxon>Bacteria</taxon>
        <taxon>Bacillati</taxon>
        <taxon>Actinomycetota</taxon>
        <taxon>Actinomycetes</taxon>
        <taxon>Pseudonocardiales</taxon>
        <taxon>Pseudonocardiaceae</taxon>
        <taxon>Lentzea</taxon>
    </lineage>
</organism>
<accession>A0A1I6F9W4</accession>
<name>A0A1I6F9W4_9PSEU</name>
<dbReference type="PRINTS" id="PR00778">
    <property type="entry name" value="HTHARSR"/>
</dbReference>
<dbReference type="SUPFAM" id="SSF46785">
    <property type="entry name" value="Winged helix' DNA-binding domain"/>
    <property type="match status" value="1"/>
</dbReference>
<dbReference type="InterPro" id="IPR036388">
    <property type="entry name" value="WH-like_DNA-bd_sf"/>
</dbReference>
<reference evidence="6" key="1">
    <citation type="submission" date="2016-10" db="EMBL/GenBank/DDBJ databases">
        <authorList>
            <person name="Varghese N."/>
            <person name="Submissions S."/>
        </authorList>
    </citation>
    <scope>NUCLEOTIDE SEQUENCE [LARGE SCALE GENOMIC DNA]</scope>
    <source>
        <strain evidence="6">DSM 44232</strain>
    </source>
</reference>
<dbReference type="EMBL" id="FOYL01000010">
    <property type="protein sequence ID" value="SFR26754.1"/>
    <property type="molecule type" value="Genomic_DNA"/>
</dbReference>
<gene>
    <name evidence="5" type="ORF">SAMN04488564_110143</name>
</gene>
<dbReference type="Pfam" id="PF01022">
    <property type="entry name" value="HTH_5"/>
    <property type="match status" value="1"/>
</dbReference>
<evidence type="ECO:0000259" key="4">
    <source>
        <dbReference type="PROSITE" id="PS50987"/>
    </source>
</evidence>
<dbReference type="InterPro" id="IPR011991">
    <property type="entry name" value="ArsR-like_HTH"/>
</dbReference>
<sequence length="138" mass="16309">MVTGDTDNFRSHPCDVRKRHQNAYIHLCLYTYWVIKLTVDVFEAVAEPTRRHLISLLAERERTAGELVDSLPALTQPAVSRHLRILRETGLVEVRPDGQRRIYALKPDGLQRIDDWITPYRRFWRDHLDALRQHLENE</sequence>
<protein>
    <submittedName>
        <fullName evidence="5">DNA-binding transcriptional regulator, ArsR family</fullName>
    </submittedName>
</protein>
<dbReference type="InterPro" id="IPR001845">
    <property type="entry name" value="HTH_ArsR_DNA-bd_dom"/>
</dbReference>
<dbReference type="PROSITE" id="PS50987">
    <property type="entry name" value="HTH_ARSR_2"/>
    <property type="match status" value="1"/>
</dbReference>
<dbReference type="GO" id="GO:0003700">
    <property type="term" value="F:DNA-binding transcription factor activity"/>
    <property type="evidence" value="ECO:0007669"/>
    <property type="project" value="InterPro"/>
</dbReference>
<dbReference type="Proteomes" id="UP000198583">
    <property type="component" value="Unassembled WGS sequence"/>
</dbReference>
<dbReference type="SMART" id="SM00418">
    <property type="entry name" value="HTH_ARSR"/>
    <property type="match status" value="1"/>
</dbReference>
<keyword evidence="2 5" id="KW-0238">DNA-binding</keyword>
<evidence type="ECO:0000256" key="2">
    <source>
        <dbReference type="ARBA" id="ARBA00023125"/>
    </source>
</evidence>
<dbReference type="CDD" id="cd00090">
    <property type="entry name" value="HTH_ARSR"/>
    <property type="match status" value="1"/>
</dbReference>
<keyword evidence="1" id="KW-0805">Transcription regulation</keyword>
<proteinExistence type="predicted"/>
<evidence type="ECO:0000313" key="6">
    <source>
        <dbReference type="Proteomes" id="UP000198583"/>
    </source>
</evidence>
<dbReference type="PANTHER" id="PTHR33154:SF33">
    <property type="entry name" value="TRANSCRIPTIONAL REPRESSOR SDPR"/>
    <property type="match status" value="1"/>
</dbReference>
<dbReference type="STRING" id="84724.SAMN04488564_110143"/>
<evidence type="ECO:0000313" key="5">
    <source>
        <dbReference type="EMBL" id="SFR26754.1"/>
    </source>
</evidence>
<dbReference type="AlphaFoldDB" id="A0A1I6F9W4"/>
<evidence type="ECO:0000256" key="3">
    <source>
        <dbReference type="ARBA" id="ARBA00023163"/>
    </source>
</evidence>
<dbReference type="GO" id="GO:0003677">
    <property type="term" value="F:DNA binding"/>
    <property type="evidence" value="ECO:0007669"/>
    <property type="project" value="UniProtKB-KW"/>
</dbReference>
<evidence type="ECO:0000256" key="1">
    <source>
        <dbReference type="ARBA" id="ARBA00023015"/>
    </source>
</evidence>